<organism evidence="3 4">
    <name type="scientific">Georhizobium profundi</name>
    <dbReference type="NCBI Taxonomy" id="2341112"/>
    <lineage>
        <taxon>Bacteria</taxon>
        <taxon>Pseudomonadati</taxon>
        <taxon>Pseudomonadota</taxon>
        <taxon>Alphaproteobacteria</taxon>
        <taxon>Hyphomicrobiales</taxon>
        <taxon>Rhizobiaceae</taxon>
        <taxon>Georhizobium</taxon>
    </lineage>
</organism>
<keyword evidence="2" id="KW-1133">Transmembrane helix</keyword>
<dbReference type="Proteomes" id="UP000268192">
    <property type="component" value="Chromosome"/>
</dbReference>
<dbReference type="EMBL" id="CP032509">
    <property type="protein sequence ID" value="AZN72029.1"/>
    <property type="molecule type" value="Genomic_DNA"/>
</dbReference>
<dbReference type="PANTHER" id="PTHR41386">
    <property type="entry name" value="INTEGRAL MEMBRANE PROTEIN-RELATED"/>
    <property type="match status" value="1"/>
</dbReference>
<dbReference type="Pfam" id="PF06210">
    <property type="entry name" value="DUF1003"/>
    <property type="match status" value="1"/>
</dbReference>
<protein>
    <submittedName>
        <fullName evidence="3">DUF1003 domain-containing protein</fullName>
    </submittedName>
</protein>
<keyword evidence="4" id="KW-1185">Reference proteome</keyword>
<proteinExistence type="predicted"/>
<reference evidence="3 4" key="1">
    <citation type="submission" date="2018-09" db="EMBL/GenBank/DDBJ databases">
        <title>Marinorhizobium profundi gen. nov., sp. nov., isolated from a deep-sea sediment sample from the New Britain Trench and proposal of Marinorhizobiaceae fam. nov. in the order Rhizobiales of the class Alphaproteobacteria.</title>
        <authorList>
            <person name="Cao J."/>
        </authorList>
    </citation>
    <scope>NUCLEOTIDE SEQUENCE [LARGE SCALE GENOMIC DNA]</scope>
    <source>
        <strain evidence="3 4">WS11</strain>
    </source>
</reference>
<name>A0A3S9B530_9HYPH</name>
<sequence length="265" mass="30325">MARKAIAASYCGICGRGEREAALLSVEWVRPNIARYLDDAHPKWRESRFICSTDLQMARWQALESVIERERGELTELDRSVIASMSRDETLSQNVEEDYAERLSFGERAADRIAGFAGSWAFILTFVGVLMLWVAVNLVPLLRQPFDPYPFILLNLMLSMIAAFQAPLIMMSQKRQEAKDRLRSLNDYRVNLKAELEIRHLHEKFDHHLMRQWERLTEIQETQMELLSQPLPTSARSAVKKKKASKAAADSPQRSALPPSDPKPS</sequence>
<feature type="transmembrane region" description="Helical" evidence="2">
    <location>
        <begin position="148"/>
        <end position="171"/>
    </location>
</feature>
<feature type="transmembrane region" description="Helical" evidence="2">
    <location>
        <begin position="113"/>
        <end position="136"/>
    </location>
</feature>
<dbReference type="InterPro" id="IPR010406">
    <property type="entry name" value="DUF1003"/>
</dbReference>
<keyword evidence="2" id="KW-0812">Transmembrane</keyword>
<accession>A0A3S9B530</accession>
<evidence type="ECO:0000313" key="4">
    <source>
        <dbReference type="Proteomes" id="UP000268192"/>
    </source>
</evidence>
<keyword evidence="2" id="KW-0472">Membrane</keyword>
<dbReference type="PANTHER" id="PTHR41386:SF1">
    <property type="entry name" value="MEMBRANE PROTEIN"/>
    <property type="match status" value="1"/>
</dbReference>
<dbReference type="OrthoDB" id="9795736at2"/>
<dbReference type="KEGG" id="abaw:D5400_12730"/>
<evidence type="ECO:0000313" key="3">
    <source>
        <dbReference type="EMBL" id="AZN72029.1"/>
    </source>
</evidence>
<dbReference type="RefSeq" id="WP_126010342.1">
    <property type="nucleotide sequence ID" value="NZ_CP032509.1"/>
</dbReference>
<dbReference type="AlphaFoldDB" id="A0A3S9B530"/>
<evidence type="ECO:0000256" key="2">
    <source>
        <dbReference type="SAM" id="Phobius"/>
    </source>
</evidence>
<gene>
    <name evidence="3" type="ORF">D5400_12730</name>
</gene>
<evidence type="ECO:0000256" key="1">
    <source>
        <dbReference type="SAM" id="MobiDB-lite"/>
    </source>
</evidence>
<feature type="region of interest" description="Disordered" evidence="1">
    <location>
        <begin position="227"/>
        <end position="265"/>
    </location>
</feature>